<reference evidence="1 2" key="1">
    <citation type="submission" date="2024-06" db="EMBL/GenBank/DDBJ databases">
        <authorList>
            <person name="Li F."/>
        </authorList>
    </citation>
    <scope>NUCLEOTIDE SEQUENCE [LARGE SCALE GENOMIC DNA]</scope>
    <source>
        <strain evidence="1 2">GXAS 311</strain>
    </source>
</reference>
<dbReference type="InterPro" id="IPR036866">
    <property type="entry name" value="RibonucZ/Hydroxyglut_hydro"/>
</dbReference>
<dbReference type="EMBL" id="JBEVCJ010000022">
    <property type="protein sequence ID" value="MET1256483.1"/>
    <property type="molecule type" value="Genomic_DNA"/>
</dbReference>
<comment type="caution">
    <text evidence="1">The sequence shown here is derived from an EMBL/GenBank/DDBJ whole genome shotgun (WGS) entry which is preliminary data.</text>
</comment>
<evidence type="ECO:0000313" key="2">
    <source>
        <dbReference type="Proteomes" id="UP001548189"/>
    </source>
</evidence>
<dbReference type="SUPFAM" id="SSF56281">
    <property type="entry name" value="Metallo-hydrolase/oxidoreductase"/>
    <property type="match status" value="1"/>
</dbReference>
<gene>
    <name evidence="1" type="ORF">ABVT43_15185</name>
</gene>
<dbReference type="PANTHER" id="PTHR42951:SF4">
    <property type="entry name" value="ACYL-COENZYME A THIOESTERASE MBLAC2"/>
    <property type="match status" value="1"/>
</dbReference>
<proteinExistence type="predicted"/>
<accession>A0ABV2BX14</accession>
<evidence type="ECO:0000313" key="1">
    <source>
        <dbReference type="EMBL" id="MET1256483.1"/>
    </source>
</evidence>
<dbReference type="InterPro" id="IPR001279">
    <property type="entry name" value="Metallo-B-lactamas"/>
</dbReference>
<dbReference type="Gene3D" id="3.60.15.10">
    <property type="entry name" value="Ribonuclease Z/Hydroxyacylglutathione hydrolase-like"/>
    <property type="match status" value="1"/>
</dbReference>
<organism evidence="1 2">
    <name type="scientific">Aliikangiella maris</name>
    <dbReference type="NCBI Taxonomy" id="3162458"/>
    <lineage>
        <taxon>Bacteria</taxon>
        <taxon>Pseudomonadati</taxon>
        <taxon>Pseudomonadota</taxon>
        <taxon>Gammaproteobacteria</taxon>
        <taxon>Oceanospirillales</taxon>
        <taxon>Pleioneaceae</taxon>
        <taxon>Aliikangiella</taxon>
    </lineage>
</organism>
<dbReference type="PANTHER" id="PTHR42951">
    <property type="entry name" value="METALLO-BETA-LACTAMASE DOMAIN-CONTAINING"/>
    <property type="match status" value="1"/>
</dbReference>
<dbReference type="Proteomes" id="UP001548189">
    <property type="component" value="Unassembled WGS sequence"/>
</dbReference>
<keyword evidence="2" id="KW-1185">Reference proteome</keyword>
<protein>
    <submittedName>
        <fullName evidence="1">MBL fold metallo-hydrolase</fullName>
    </submittedName>
</protein>
<dbReference type="Pfam" id="PF00753">
    <property type="entry name" value="Lactamase_B"/>
    <property type="match status" value="1"/>
</dbReference>
<dbReference type="SMART" id="SM00849">
    <property type="entry name" value="Lactamase_B"/>
    <property type="match status" value="1"/>
</dbReference>
<name>A0ABV2BX14_9GAMM</name>
<sequence length="316" mass="35448">MKLLFIIFILFINISYTYSNASSDIVTSQKFAKVNRYTSIEGWQANAYWIETNSSIIVIDTPLLPQDARQMASAIQLTNKPVKAVFITHPHPDHFAGLAALEASFGKFDIIATEKTAAHMSTGLKQFLASGFSKPFGDCVEKRFVPANKIVKQDTTFKFDGIEFILKDLGPGEAIDNAVVYVPQKKWLFTGDVTMHHMHYYVGEGRSGNVIQQFKQLKNNFRDSYFFPGHGEPAGVGVLDDHIEYISFVRALVNQAINDKANLNEDKKHLTKSARQKVVQQILSQYAGLGDFGLDAKMIVVWSIYGVEKELLTIQK</sequence>
<dbReference type="InterPro" id="IPR050855">
    <property type="entry name" value="NDM-1-like"/>
</dbReference>